<comment type="caution">
    <text evidence="1">The sequence shown here is derived from an EMBL/GenBank/DDBJ whole genome shotgun (WGS) entry which is preliminary data.</text>
</comment>
<proteinExistence type="predicted"/>
<protein>
    <submittedName>
        <fullName evidence="1">Uncharacterized protein</fullName>
    </submittedName>
</protein>
<sequence length="54" mass="6386">MDEISKIKSPEEFSLLIQRRLIEPLKTRQVLNISLRRLIENIENLKLNADLKLV</sequence>
<dbReference type="AlphaFoldDB" id="A0A0F9EDF8"/>
<organism evidence="1">
    <name type="scientific">marine sediment metagenome</name>
    <dbReference type="NCBI Taxonomy" id="412755"/>
    <lineage>
        <taxon>unclassified sequences</taxon>
        <taxon>metagenomes</taxon>
        <taxon>ecological metagenomes</taxon>
    </lineage>
</organism>
<feature type="non-terminal residue" evidence="1">
    <location>
        <position position="54"/>
    </location>
</feature>
<gene>
    <name evidence="1" type="ORF">LCGC14_2439170</name>
</gene>
<dbReference type="EMBL" id="LAZR01037490">
    <property type="protein sequence ID" value="KKL22063.1"/>
    <property type="molecule type" value="Genomic_DNA"/>
</dbReference>
<evidence type="ECO:0000313" key="1">
    <source>
        <dbReference type="EMBL" id="KKL22063.1"/>
    </source>
</evidence>
<accession>A0A0F9EDF8</accession>
<name>A0A0F9EDF8_9ZZZZ</name>
<reference evidence="1" key="1">
    <citation type="journal article" date="2015" name="Nature">
        <title>Complex archaea that bridge the gap between prokaryotes and eukaryotes.</title>
        <authorList>
            <person name="Spang A."/>
            <person name="Saw J.H."/>
            <person name="Jorgensen S.L."/>
            <person name="Zaremba-Niedzwiedzka K."/>
            <person name="Martijn J."/>
            <person name="Lind A.E."/>
            <person name="van Eijk R."/>
            <person name="Schleper C."/>
            <person name="Guy L."/>
            <person name="Ettema T.J."/>
        </authorList>
    </citation>
    <scope>NUCLEOTIDE SEQUENCE</scope>
</reference>